<protein>
    <submittedName>
        <fullName evidence="1">Uncharacterized protein</fullName>
    </submittedName>
</protein>
<name>A0A1R3U293_9HYPH</name>
<organism evidence="1 2">
    <name type="scientific">Agrobacterium rosae</name>
    <dbReference type="NCBI Taxonomy" id="1972867"/>
    <lineage>
        <taxon>Bacteria</taxon>
        <taxon>Pseudomonadati</taxon>
        <taxon>Pseudomonadota</taxon>
        <taxon>Alphaproteobacteria</taxon>
        <taxon>Hyphomicrobiales</taxon>
        <taxon>Rhizobiaceae</taxon>
        <taxon>Rhizobium/Agrobacterium group</taxon>
        <taxon>Agrobacterium</taxon>
    </lineage>
</organism>
<dbReference type="AlphaFoldDB" id="A0A1R3U293"/>
<dbReference type="Proteomes" id="UP000187891">
    <property type="component" value="Unassembled WGS sequence"/>
</dbReference>
<sequence>MELSERKCATKAINALVETLEGLLHITVSHVEAEPGFGRHLYLDAAVEADVAGKGIVRVQVRRISS</sequence>
<reference evidence="2" key="1">
    <citation type="submission" date="2016-10" db="EMBL/GenBank/DDBJ databases">
        <authorList>
            <person name="Wibberg D."/>
        </authorList>
    </citation>
    <scope>NUCLEOTIDE SEQUENCE [LARGE SCALE GENOMIC DNA]</scope>
</reference>
<evidence type="ECO:0000313" key="2">
    <source>
        <dbReference type="Proteomes" id="UP000187891"/>
    </source>
</evidence>
<evidence type="ECO:0000313" key="1">
    <source>
        <dbReference type="EMBL" id="SCX35488.1"/>
    </source>
</evidence>
<gene>
    <name evidence="1" type="ORF">DSM25559_5002</name>
</gene>
<proteinExistence type="predicted"/>
<accession>A0A1R3U293</accession>
<dbReference type="EMBL" id="FMUE01000021">
    <property type="protein sequence ID" value="SCX35488.1"/>
    <property type="molecule type" value="Genomic_DNA"/>
</dbReference>